<reference evidence="8 9" key="1">
    <citation type="journal article" date="2015" name="Proc. Natl. Acad. Sci. U.S.A.">
        <title>Expanded metabolic versatility of ubiquitous nitrite-oxidizing bacteria from the genus Nitrospira.</title>
        <authorList>
            <person name="Koch H."/>
            <person name="Lucker S."/>
            <person name="Albertsen M."/>
            <person name="Kitzinger K."/>
            <person name="Herbold C."/>
            <person name="Spieck E."/>
            <person name="Nielsen P.H."/>
            <person name="Wagner M."/>
            <person name="Daims H."/>
        </authorList>
    </citation>
    <scope>NUCLEOTIDE SEQUENCE [LARGE SCALE GENOMIC DNA]</scope>
    <source>
        <strain evidence="8 9">NSP M-1</strain>
    </source>
</reference>
<gene>
    <name evidence="8" type="primary">nuoE</name>
    <name evidence="8" type="ORF">NITMOv2_2779</name>
</gene>
<dbReference type="NCBIfam" id="NF005722">
    <property type="entry name" value="PRK07539.1-2"/>
    <property type="match status" value="1"/>
</dbReference>
<comment type="cofactor">
    <cofactor evidence="7">
        <name>[2Fe-2S] cluster</name>
        <dbReference type="ChEBI" id="CHEBI:190135"/>
    </cofactor>
    <text evidence="7">Binds 1 [2Fe-2S] cluster.</text>
</comment>
<dbReference type="CDD" id="cd03064">
    <property type="entry name" value="TRX_Fd_NuoE"/>
    <property type="match status" value="1"/>
</dbReference>
<name>A0A0K2GE14_NITMO</name>
<dbReference type="GO" id="GO:0046872">
    <property type="term" value="F:metal ion binding"/>
    <property type="evidence" value="ECO:0007669"/>
    <property type="project" value="UniProtKB-KW"/>
</dbReference>
<dbReference type="KEGG" id="nmv:NITMOv2_2779"/>
<feature type="binding site" evidence="7">
    <location>
        <position position="80"/>
    </location>
    <ligand>
        <name>[2Fe-2S] cluster</name>
        <dbReference type="ChEBI" id="CHEBI:190135"/>
    </ligand>
</feature>
<dbReference type="PANTHER" id="PTHR10371">
    <property type="entry name" value="NADH DEHYDROGENASE UBIQUINONE FLAVOPROTEIN 2, MITOCHONDRIAL"/>
    <property type="match status" value="1"/>
</dbReference>
<feature type="binding site" evidence="7">
    <location>
        <position position="85"/>
    </location>
    <ligand>
        <name>[2Fe-2S] cluster</name>
        <dbReference type="ChEBI" id="CHEBI:190135"/>
    </ligand>
</feature>
<keyword evidence="9" id="KW-1185">Reference proteome</keyword>
<comment type="similarity">
    <text evidence="1">Belongs to the complex I 24 kDa subunit family.</text>
</comment>
<dbReference type="STRING" id="42253.NITMOv2_2779"/>
<dbReference type="SUPFAM" id="SSF52833">
    <property type="entry name" value="Thioredoxin-like"/>
    <property type="match status" value="1"/>
</dbReference>
<dbReference type="GO" id="GO:0003954">
    <property type="term" value="F:NADH dehydrogenase activity"/>
    <property type="evidence" value="ECO:0007669"/>
    <property type="project" value="TreeGrafter"/>
</dbReference>
<sequence>MLSDIERREIENELAHYPDKRAACVEALKVVQQHRSWVSDESLRDVAALLGMTPDELDGVATFYNLIFRKPVGRHVILVCNSVSCWLTGYDRVRGRLEERLGVRFGQTTSDGRFTLLPIVCLGACDHAPVMMIDRDTHGNLTPDGVEEILKKYT</sequence>
<evidence type="ECO:0000256" key="5">
    <source>
        <dbReference type="ARBA" id="ARBA00023014"/>
    </source>
</evidence>
<evidence type="ECO:0000256" key="3">
    <source>
        <dbReference type="ARBA" id="ARBA00022723"/>
    </source>
</evidence>
<dbReference type="Pfam" id="PF01257">
    <property type="entry name" value="2Fe-2S_thioredx"/>
    <property type="match status" value="1"/>
</dbReference>
<dbReference type="RefSeq" id="WP_053380250.1">
    <property type="nucleotide sequence ID" value="NZ_CP011801.1"/>
</dbReference>
<evidence type="ECO:0000313" key="8">
    <source>
        <dbReference type="EMBL" id="ALA59188.1"/>
    </source>
</evidence>
<dbReference type="FunFam" id="3.40.30.10:FF:000015">
    <property type="entry name" value="NADH-quinone oxidoreductase subunit E"/>
    <property type="match status" value="1"/>
</dbReference>
<evidence type="ECO:0000256" key="6">
    <source>
        <dbReference type="ARBA" id="ARBA00034078"/>
    </source>
</evidence>
<dbReference type="InterPro" id="IPR042128">
    <property type="entry name" value="NuoE_dom"/>
</dbReference>
<dbReference type="Proteomes" id="UP000069205">
    <property type="component" value="Chromosome"/>
</dbReference>
<dbReference type="PROSITE" id="PS01099">
    <property type="entry name" value="COMPLEX1_24K"/>
    <property type="match status" value="1"/>
</dbReference>
<dbReference type="Gene3D" id="1.10.10.1590">
    <property type="entry name" value="NADH-quinone oxidoreductase subunit E"/>
    <property type="match status" value="1"/>
</dbReference>
<dbReference type="PATRIC" id="fig|42253.5.peg.2746"/>
<evidence type="ECO:0000256" key="7">
    <source>
        <dbReference type="PIRSR" id="PIRSR000216-1"/>
    </source>
</evidence>
<organism evidence="8 9">
    <name type="scientific">Nitrospira moscoviensis</name>
    <dbReference type="NCBI Taxonomy" id="42253"/>
    <lineage>
        <taxon>Bacteria</taxon>
        <taxon>Pseudomonadati</taxon>
        <taxon>Nitrospirota</taxon>
        <taxon>Nitrospiria</taxon>
        <taxon>Nitrospirales</taxon>
        <taxon>Nitrospiraceae</taxon>
        <taxon>Nitrospira</taxon>
    </lineage>
</organism>
<protein>
    <submittedName>
        <fullName evidence="8">NADH-quinone oxidoreductase, subunit E</fullName>
        <ecNumber evidence="8">1.6.99.5</ecNumber>
    </submittedName>
</protein>
<dbReference type="PANTHER" id="PTHR10371:SF3">
    <property type="entry name" value="NADH DEHYDROGENASE [UBIQUINONE] FLAVOPROTEIN 2, MITOCHONDRIAL"/>
    <property type="match status" value="1"/>
</dbReference>
<keyword evidence="5 7" id="KW-0411">Iron-sulfur</keyword>
<dbReference type="InterPro" id="IPR041921">
    <property type="entry name" value="NuoE_N"/>
</dbReference>
<dbReference type="EMBL" id="CP011801">
    <property type="protein sequence ID" value="ALA59188.1"/>
    <property type="molecule type" value="Genomic_DNA"/>
</dbReference>
<dbReference type="InterPro" id="IPR002023">
    <property type="entry name" value="NuoE-like"/>
</dbReference>
<dbReference type="EC" id="1.6.99.5" evidence="8"/>
<keyword evidence="3 7" id="KW-0479">Metal-binding</keyword>
<keyword evidence="4 7" id="KW-0408">Iron</keyword>
<evidence type="ECO:0000256" key="4">
    <source>
        <dbReference type="ARBA" id="ARBA00023004"/>
    </source>
</evidence>
<comment type="cofactor">
    <cofactor evidence="6">
        <name>[2Fe-2S] cluster</name>
        <dbReference type="ChEBI" id="CHEBI:190135"/>
    </cofactor>
</comment>
<dbReference type="OrthoDB" id="9807941at2"/>
<keyword evidence="8" id="KW-0560">Oxidoreductase</keyword>
<evidence type="ECO:0000256" key="2">
    <source>
        <dbReference type="ARBA" id="ARBA00022714"/>
    </source>
</evidence>
<evidence type="ECO:0000313" key="9">
    <source>
        <dbReference type="Proteomes" id="UP000069205"/>
    </source>
</evidence>
<dbReference type="FunFam" id="1.10.10.1590:FF:000001">
    <property type="entry name" value="NADH-quinone oxidoreductase subunit E"/>
    <property type="match status" value="1"/>
</dbReference>
<dbReference type="Gene3D" id="3.40.30.10">
    <property type="entry name" value="Glutaredoxin"/>
    <property type="match status" value="1"/>
</dbReference>
<proteinExistence type="inferred from homology"/>
<feature type="binding site" evidence="7">
    <location>
        <position position="121"/>
    </location>
    <ligand>
        <name>[2Fe-2S] cluster</name>
        <dbReference type="ChEBI" id="CHEBI:190135"/>
    </ligand>
</feature>
<evidence type="ECO:0000256" key="1">
    <source>
        <dbReference type="ARBA" id="ARBA00010643"/>
    </source>
</evidence>
<dbReference type="InterPro" id="IPR036249">
    <property type="entry name" value="Thioredoxin-like_sf"/>
</dbReference>
<keyword evidence="2 7" id="KW-0001">2Fe-2S</keyword>
<dbReference type="NCBIfam" id="TIGR01958">
    <property type="entry name" value="nuoE_fam"/>
    <property type="match status" value="1"/>
</dbReference>
<accession>A0A0K2GE14</accession>
<dbReference type="GO" id="GO:0051537">
    <property type="term" value="F:2 iron, 2 sulfur cluster binding"/>
    <property type="evidence" value="ECO:0007669"/>
    <property type="project" value="UniProtKB-KW"/>
</dbReference>
<dbReference type="AlphaFoldDB" id="A0A0K2GE14"/>
<feature type="binding site" evidence="7">
    <location>
        <position position="125"/>
    </location>
    <ligand>
        <name>[2Fe-2S] cluster</name>
        <dbReference type="ChEBI" id="CHEBI:190135"/>
    </ligand>
</feature>
<dbReference type="PIRSF" id="PIRSF000216">
    <property type="entry name" value="NADH_DH_24kDa"/>
    <property type="match status" value="1"/>
</dbReference>